<dbReference type="EMBL" id="UYRT01092124">
    <property type="protein sequence ID" value="VDN37821.1"/>
    <property type="molecule type" value="Genomic_DNA"/>
</dbReference>
<evidence type="ECO:0000313" key="2">
    <source>
        <dbReference type="Proteomes" id="UP000271098"/>
    </source>
</evidence>
<proteinExistence type="predicted"/>
<protein>
    <submittedName>
        <fullName evidence="1 3">Uncharacterized protein</fullName>
    </submittedName>
</protein>
<reference evidence="1 2" key="2">
    <citation type="submission" date="2018-11" db="EMBL/GenBank/DDBJ databases">
        <authorList>
            <consortium name="Pathogen Informatics"/>
        </authorList>
    </citation>
    <scope>NUCLEOTIDE SEQUENCE [LARGE SCALE GENOMIC DNA]</scope>
</reference>
<sequence length="87" mass="10070">MSDAELLTMHLRGEAKSENLEWKYIVQMRFRVGTAQSETDRVADGDLFELGKRCPPIAIRIADSNIQRIRIEMKFVETVSYTFLKTC</sequence>
<name>A0A183EJU2_9BILA</name>
<dbReference type="OrthoDB" id="10478690at2759"/>
<gene>
    <name evidence="1" type="ORF">GPUH_LOCUS21234</name>
</gene>
<organism evidence="3">
    <name type="scientific">Gongylonema pulchrum</name>
    <dbReference type="NCBI Taxonomy" id="637853"/>
    <lineage>
        <taxon>Eukaryota</taxon>
        <taxon>Metazoa</taxon>
        <taxon>Ecdysozoa</taxon>
        <taxon>Nematoda</taxon>
        <taxon>Chromadorea</taxon>
        <taxon>Rhabditida</taxon>
        <taxon>Spirurina</taxon>
        <taxon>Spiruromorpha</taxon>
        <taxon>Spiruroidea</taxon>
        <taxon>Gongylonematidae</taxon>
        <taxon>Gongylonema</taxon>
    </lineage>
</organism>
<evidence type="ECO:0000313" key="3">
    <source>
        <dbReference type="WBParaSite" id="GPUH_0002125801-mRNA-1"/>
    </source>
</evidence>
<accession>A0A183EJU2</accession>
<evidence type="ECO:0000313" key="1">
    <source>
        <dbReference type="EMBL" id="VDN37821.1"/>
    </source>
</evidence>
<reference evidence="3" key="1">
    <citation type="submission" date="2016-06" db="UniProtKB">
        <authorList>
            <consortium name="WormBaseParasite"/>
        </authorList>
    </citation>
    <scope>IDENTIFICATION</scope>
</reference>
<dbReference type="Proteomes" id="UP000271098">
    <property type="component" value="Unassembled WGS sequence"/>
</dbReference>
<keyword evidence="2" id="KW-1185">Reference proteome</keyword>
<dbReference type="AlphaFoldDB" id="A0A183EJU2"/>
<dbReference type="WBParaSite" id="GPUH_0002125801-mRNA-1">
    <property type="protein sequence ID" value="GPUH_0002125801-mRNA-1"/>
    <property type="gene ID" value="GPUH_0002125801"/>
</dbReference>